<dbReference type="Proteomes" id="UP000268016">
    <property type="component" value="Unassembled WGS sequence"/>
</dbReference>
<evidence type="ECO:0000313" key="3">
    <source>
        <dbReference type="Proteomes" id="UP000268016"/>
    </source>
</evidence>
<dbReference type="EMBL" id="RDRB01000014">
    <property type="protein sequence ID" value="ROT95849.1"/>
    <property type="molecule type" value="Genomic_DNA"/>
</dbReference>
<protein>
    <submittedName>
        <fullName evidence="2">Pseudouridine synthase</fullName>
    </submittedName>
</protein>
<organism evidence="2 3">
    <name type="scientific">Histidinibacterium lentulum</name>
    <dbReference type="NCBI Taxonomy" id="2480588"/>
    <lineage>
        <taxon>Bacteria</taxon>
        <taxon>Pseudomonadati</taxon>
        <taxon>Pseudomonadota</taxon>
        <taxon>Alphaproteobacteria</taxon>
        <taxon>Rhodobacterales</taxon>
        <taxon>Paracoccaceae</taxon>
        <taxon>Histidinibacterium</taxon>
    </lineage>
</organism>
<evidence type="ECO:0000256" key="1">
    <source>
        <dbReference type="SAM" id="Phobius"/>
    </source>
</evidence>
<keyword evidence="1" id="KW-1133">Transmembrane helix</keyword>
<dbReference type="RefSeq" id="WP_123643998.1">
    <property type="nucleotide sequence ID" value="NZ_ML119093.1"/>
</dbReference>
<proteinExistence type="predicted"/>
<accession>A0A3N2QKX6</accession>
<dbReference type="OrthoDB" id="7652337at2"/>
<keyword evidence="1" id="KW-0812">Transmembrane</keyword>
<comment type="caution">
    <text evidence="2">The sequence shown here is derived from an EMBL/GenBank/DDBJ whole genome shotgun (WGS) entry which is preliminary data.</text>
</comment>
<keyword evidence="1" id="KW-0472">Membrane</keyword>
<feature type="transmembrane region" description="Helical" evidence="1">
    <location>
        <begin position="43"/>
        <end position="65"/>
    </location>
</feature>
<sequence>MADDWTRLVDRRLAALETRGAVDDVHRAAVEKRLSAIEDTLKWLVRLILGTLVLGVMAFALGGGLDLAPVR</sequence>
<reference evidence="2 3" key="1">
    <citation type="submission" date="2018-10" db="EMBL/GenBank/DDBJ databases">
        <title>Histidinibacterium lentulum gen. nov., sp. nov., a marine bacterium from the culture broth of Picochlorum sp. 122.</title>
        <authorList>
            <person name="Wang G."/>
        </authorList>
    </citation>
    <scope>NUCLEOTIDE SEQUENCE [LARGE SCALE GENOMIC DNA]</scope>
    <source>
        <strain evidence="2 3">B17</strain>
    </source>
</reference>
<name>A0A3N2QKX6_9RHOB</name>
<evidence type="ECO:0000313" key="2">
    <source>
        <dbReference type="EMBL" id="ROT95849.1"/>
    </source>
</evidence>
<keyword evidence="3" id="KW-1185">Reference proteome</keyword>
<dbReference type="AlphaFoldDB" id="A0A3N2QKX6"/>
<gene>
    <name evidence="2" type="ORF">EAT49_19505</name>
</gene>